<feature type="active site" description="Charge relay system; for autoendoproteolytic cleavage activity" evidence="12">
    <location>
        <position position="294"/>
    </location>
</feature>
<evidence type="ECO:0000256" key="5">
    <source>
        <dbReference type="ARBA" id="ARBA00022989"/>
    </source>
</evidence>
<dbReference type="GO" id="GO:0004609">
    <property type="term" value="F:phosphatidylserine decarboxylase activity"/>
    <property type="evidence" value="ECO:0007669"/>
    <property type="project" value="UniProtKB-UniRule"/>
</dbReference>
<keyword evidence="12" id="KW-0496">Mitochondrion</keyword>
<comment type="caution">
    <text evidence="13">The sequence shown here is derived from an EMBL/GenBank/DDBJ whole genome shotgun (WGS) entry which is preliminary data.</text>
</comment>
<keyword evidence="5 12" id="KW-1133">Transmembrane helix</keyword>
<keyword evidence="4 12" id="KW-0210">Decarboxylase</keyword>
<dbReference type="GO" id="GO:0005743">
    <property type="term" value="C:mitochondrial inner membrane"/>
    <property type="evidence" value="ECO:0007669"/>
    <property type="project" value="UniProtKB-SubCell"/>
</dbReference>
<sequence>MDFRVPSRCPLLPCDHRHVRRVLFSGDLLRETSLFLSRPLHSPPPSFHFASTSGGAGGGAGSGNKFLVPGATVATMLMLGILHARRLYDDKKVEDRKEKGIEPEFSPDVKASFMKLLPLRSMSRFWGHLMEMQIPVFLRPTVYKAWARAFHSDLEEAALPLENYASLQEFFVRKLKEGSRPIDTDPNCLVSPVDGKILQIGEIRGPGALIDQVKGFSYSVSSLLGTNSNLHINDLEEEKSEEDLSGVVDVPGAKSWWCVSLASPKRQNPMSMRPKRGIFYCVIYLKPGDYHRVHSPVDWNILRRRHFSGRLFPQNERAVQTIRNLYIENERVVLEGEWKEGFIALAAIGATNIGSIRLFIEPEIQTNKPTAKLVPSERPDERMYEPGGTGVVVKKGEEVAAFYMGSTVVLVFQAPVSEMRNGQAISNFEFSVRNGDKVKVGEAIGRWHKS</sequence>
<dbReference type="NCBIfam" id="TIGR00163">
    <property type="entry name" value="PS_decarb"/>
    <property type="match status" value="1"/>
</dbReference>
<proteinExistence type="inferred from homology"/>
<dbReference type="InterPro" id="IPR003817">
    <property type="entry name" value="PS_Dcarbxylase"/>
</dbReference>
<dbReference type="AlphaFoldDB" id="A0A833VX76"/>
<accession>A0A833VX76</accession>
<protein>
    <recommendedName>
        <fullName evidence="12">Phosphatidylserine decarboxylase proenzyme 1, mitochondrial</fullName>
        <ecNumber evidence="12">4.1.1.65</ecNumber>
    </recommendedName>
    <component>
        <recommendedName>
            <fullName evidence="12">Phosphatidylserine decarboxylase 1 beta chain</fullName>
        </recommendedName>
    </component>
    <component>
        <recommendedName>
            <fullName evidence="12">Phosphatidylserine decarboxylase 1 alpha chain</fullName>
        </recommendedName>
    </component>
</protein>
<comment type="subcellular location">
    <molecule>Phosphatidylserine decarboxylase 1 beta chain</molecule>
    <subcellularLocation>
        <location evidence="12">Mitochondrion inner membrane</location>
        <topology evidence="12">Single-pass membrane protein</topology>
        <orientation evidence="12">Intermembrane side</orientation>
    </subcellularLocation>
</comment>
<feature type="active site" description="Schiff-base intermediate with substrate; via pyruvic acid; for decarboxylase activity" evidence="12">
    <location>
        <position position="406"/>
    </location>
</feature>
<evidence type="ECO:0000313" key="13">
    <source>
        <dbReference type="EMBL" id="KAF3336359.1"/>
    </source>
</evidence>
<dbReference type="InterPro" id="IPR033661">
    <property type="entry name" value="PSD_type1_euk"/>
</dbReference>
<dbReference type="PANTHER" id="PTHR10067:SF6">
    <property type="entry name" value="PHOSPHATIDYLSERINE DECARBOXYLASE PROENZYME, MITOCHONDRIAL"/>
    <property type="match status" value="1"/>
</dbReference>
<keyword evidence="14" id="KW-1185">Reference proteome</keyword>
<dbReference type="GO" id="GO:0016540">
    <property type="term" value="P:protein autoprocessing"/>
    <property type="evidence" value="ECO:0007669"/>
    <property type="project" value="UniProtKB-UniRule"/>
</dbReference>
<keyword evidence="2 12" id="KW-0444">Lipid biosynthesis</keyword>
<comment type="pathway">
    <text evidence="1">Lipid metabolism.</text>
</comment>
<comment type="function">
    <text evidence="12">Catalyzes the formation of phosphatidylethanolamine (PtdEtn) from phosphatidylserine (PtdSer). Plays a central role in phospholipid metabolism and in the interorganelle trafficking of phosphatidylserine.</text>
</comment>
<evidence type="ECO:0000256" key="1">
    <source>
        <dbReference type="ARBA" id="ARBA00005189"/>
    </source>
</evidence>
<keyword evidence="7 12" id="KW-0472">Membrane</keyword>
<comment type="subcellular location">
    <molecule>Phosphatidylserine decarboxylase 1 alpha chain</molecule>
    <subcellularLocation>
        <location evidence="12">Mitochondrion inner membrane</location>
        <topology evidence="12">Peripheral membrane protein</topology>
        <orientation evidence="12">Intermembrane side</orientation>
    </subcellularLocation>
    <text evidence="12">Anchored to the mitochondrial inner membrane through its interaction with the integral membrane beta chain.</text>
</comment>
<comment type="cofactor">
    <cofactor evidence="12">
        <name>pyruvate</name>
        <dbReference type="ChEBI" id="CHEBI:15361"/>
    </cofactor>
    <text evidence="12">Binds 1 pyruvoyl group covalently per subunit.</text>
</comment>
<feature type="chain" id="PRO_5033193765" description="Phosphatidylserine decarboxylase 1 alpha chain" evidence="12">
    <location>
        <begin position="406"/>
        <end position="450"/>
    </location>
</feature>
<feature type="topological domain" description="Mitochondrial intermembrane" evidence="12">
    <location>
        <begin position="89"/>
        <end position="450"/>
    </location>
</feature>
<dbReference type="EC" id="4.1.1.65" evidence="12"/>
<feature type="chain" id="PRO_5033193766" description="Phosphatidylserine decarboxylase 1 beta chain" evidence="12">
    <location>
        <begin position="1"/>
        <end position="405"/>
    </location>
</feature>
<dbReference type="HAMAP" id="MF_03208">
    <property type="entry name" value="PS_decarb_PSD_B_type1_euk"/>
    <property type="match status" value="1"/>
</dbReference>
<dbReference type="PANTHER" id="PTHR10067">
    <property type="entry name" value="PHOSPHATIDYLSERINE DECARBOXYLASE"/>
    <property type="match status" value="1"/>
</dbReference>
<dbReference type="EMBL" id="SWLB01000007">
    <property type="protein sequence ID" value="KAF3336359.1"/>
    <property type="molecule type" value="Genomic_DNA"/>
</dbReference>
<dbReference type="Proteomes" id="UP000623129">
    <property type="component" value="Unassembled WGS sequence"/>
</dbReference>
<evidence type="ECO:0000256" key="7">
    <source>
        <dbReference type="ARBA" id="ARBA00023136"/>
    </source>
</evidence>
<feature type="active site" description="Charge relay system; for autoendoproteolytic cleavage activity" evidence="12">
    <location>
        <position position="406"/>
    </location>
</feature>
<keyword evidence="3 12" id="KW-0812">Transmembrane</keyword>
<feature type="active site" description="Charge relay system; for autoendoproteolytic cleavage activity" evidence="12">
    <location>
        <position position="194"/>
    </location>
</feature>
<evidence type="ECO:0000256" key="2">
    <source>
        <dbReference type="ARBA" id="ARBA00022516"/>
    </source>
</evidence>
<keyword evidence="10 12" id="KW-1208">Phospholipid metabolism</keyword>
<evidence type="ECO:0000256" key="8">
    <source>
        <dbReference type="ARBA" id="ARBA00023209"/>
    </source>
</evidence>
<feature type="site" description="Cleavage (non-hydrolytic); by autocatalysis" evidence="12">
    <location>
        <begin position="405"/>
        <end position="406"/>
    </location>
</feature>
<evidence type="ECO:0000313" key="14">
    <source>
        <dbReference type="Proteomes" id="UP000623129"/>
    </source>
</evidence>
<evidence type="ECO:0000256" key="6">
    <source>
        <dbReference type="ARBA" id="ARBA00023098"/>
    </source>
</evidence>
<keyword evidence="12" id="KW-0999">Mitochondrion inner membrane</keyword>
<comment type="catalytic activity">
    <reaction evidence="12">
        <text>a 1,2-diacyl-sn-glycero-3-phospho-L-serine + H(+) = a 1,2-diacyl-sn-glycero-3-phosphoethanolamine + CO2</text>
        <dbReference type="Rhea" id="RHEA:20828"/>
        <dbReference type="ChEBI" id="CHEBI:15378"/>
        <dbReference type="ChEBI" id="CHEBI:16526"/>
        <dbReference type="ChEBI" id="CHEBI:57262"/>
        <dbReference type="ChEBI" id="CHEBI:64612"/>
        <dbReference type="EC" id="4.1.1.65"/>
    </reaction>
</comment>
<name>A0A833VX76_9POAL</name>
<dbReference type="OrthoDB" id="4330at2759"/>
<keyword evidence="12" id="KW-0865">Zymogen</keyword>
<evidence type="ECO:0000256" key="11">
    <source>
        <dbReference type="ARBA" id="ARBA00023317"/>
    </source>
</evidence>
<comment type="subunit">
    <text evidence="12">Heterodimer of a large membrane-associated beta subunit and a small pyruvoyl-containing alpha subunit.</text>
</comment>
<dbReference type="UniPathway" id="UPA00558">
    <property type="reaction ID" value="UER00616"/>
</dbReference>
<comment type="PTM">
    <text evidence="12">Is synthesized initially as an inactive proenzyme. Formation of the active enzyme involves a self-maturation process in which the active site pyruvoyl group is generated from an internal serine residue via an autocatalytic post-translational modification. Two non-identical subunits are generated from the proenzyme in this reaction, and the pyruvate is formed at the N-terminus of the alpha chain, which is derived from the carboxyl end of the proenzyme. The autoendoproteolytic cleavage occurs by a canonical serine protease mechanism, in which the side chain hydroxyl group of the serine supplies its oxygen atom to form the C-terminus of the beta chain, while the remainder of the serine residue undergoes an oxidative deamination to produce ammonia and the pyruvoyl prosthetic group on the alpha chain. During this reaction, the Ser that is part of the protease active site of the proenzyme becomes the pyruvoyl prosthetic group, which constitutes an essential element of the active site of the mature decarboxylase.</text>
</comment>
<gene>
    <name evidence="13" type="ORF">FCM35_KLT18945</name>
</gene>
<reference evidence="13" key="1">
    <citation type="submission" date="2020-01" db="EMBL/GenBank/DDBJ databases">
        <title>Genome sequence of Kobresia littledalei, the first chromosome-level genome in the family Cyperaceae.</title>
        <authorList>
            <person name="Qu G."/>
        </authorList>
    </citation>
    <scope>NUCLEOTIDE SEQUENCE</scope>
    <source>
        <strain evidence="13">C.B.Clarke</strain>
        <tissue evidence="13">Leaf</tissue>
    </source>
</reference>
<comment type="pathway">
    <text evidence="12">Phospholipid metabolism; phosphatidylethanolamine biosynthesis; phosphatidylethanolamine from CDP-diacylglycerol: step 2/2.</text>
</comment>
<feature type="modified residue" description="Pyruvic acid (Ser); by autocatalysis" evidence="12">
    <location>
        <position position="406"/>
    </location>
</feature>
<feature type="topological domain" description="Mitochondrial matrix" evidence="12">
    <location>
        <begin position="1"/>
        <end position="69"/>
    </location>
</feature>
<keyword evidence="6 12" id="KW-0443">Lipid metabolism</keyword>
<organism evidence="13 14">
    <name type="scientific">Carex littledalei</name>
    <dbReference type="NCBI Taxonomy" id="544730"/>
    <lineage>
        <taxon>Eukaryota</taxon>
        <taxon>Viridiplantae</taxon>
        <taxon>Streptophyta</taxon>
        <taxon>Embryophyta</taxon>
        <taxon>Tracheophyta</taxon>
        <taxon>Spermatophyta</taxon>
        <taxon>Magnoliopsida</taxon>
        <taxon>Liliopsida</taxon>
        <taxon>Poales</taxon>
        <taxon>Cyperaceae</taxon>
        <taxon>Cyperoideae</taxon>
        <taxon>Cariceae</taxon>
        <taxon>Carex</taxon>
        <taxon>Carex subgen. Euthyceras</taxon>
    </lineage>
</organism>
<dbReference type="InterPro" id="IPR033177">
    <property type="entry name" value="PSD-B"/>
</dbReference>
<dbReference type="Pfam" id="PF02666">
    <property type="entry name" value="PS_Dcarbxylase"/>
    <property type="match status" value="1"/>
</dbReference>
<evidence type="ECO:0000256" key="12">
    <source>
        <dbReference type="HAMAP-Rule" id="MF_03208"/>
    </source>
</evidence>
<keyword evidence="8 12" id="KW-0594">Phospholipid biosynthesis</keyword>
<evidence type="ECO:0000256" key="9">
    <source>
        <dbReference type="ARBA" id="ARBA00023239"/>
    </source>
</evidence>
<dbReference type="GO" id="GO:0006646">
    <property type="term" value="P:phosphatidylethanolamine biosynthetic process"/>
    <property type="evidence" value="ECO:0007669"/>
    <property type="project" value="UniProtKB-UniRule"/>
</dbReference>
<comment type="similarity">
    <text evidence="12">Belongs to the phosphatidylserine decarboxylase family. PSD-B subfamily. Eukaryotic type I sub-subfamily.</text>
</comment>
<evidence type="ECO:0000256" key="3">
    <source>
        <dbReference type="ARBA" id="ARBA00022692"/>
    </source>
</evidence>
<evidence type="ECO:0000256" key="10">
    <source>
        <dbReference type="ARBA" id="ARBA00023264"/>
    </source>
</evidence>
<evidence type="ECO:0000256" key="4">
    <source>
        <dbReference type="ARBA" id="ARBA00022793"/>
    </source>
</evidence>
<keyword evidence="11 12" id="KW-0670">Pyruvate</keyword>
<keyword evidence="9 12" id="KW-0456">Lyase</keyword>